<dbReference type="Pfam" id="PF13672">
    <property type="entry name" value="PP2C_2"/>
    <property type="match status" value="1"/>
</dbReference>
<proteinExistence type="predicted"/>
<dbReference type="InterPro" id="IPR001932">
    <property type="entry name" value="PPM-type_phosphatase-like_dom"/>
</dbReference>
<reference evidence="2 3" key="1">
    <citation type="journal article" date="2020" name="ISME J.">
        <title>Comparative genomics reveals insights into cyanobacterial evolution and habitat adaptation.</title>
        <authorList>
            <person name="Chen M.Y."/>
            <person name="Teng W.K."/>
            <person name="Zhao L."/>
            <person name="Hu C.X."/>
            <person name="Zhou Y.K."/>
            <person name="Han B.P."/>
            <person name="Song L.R."/>
            <person name="Shu W.S."/>
        </authorList>
    </citation>
    <scope>NUCLEOTIDE SEQUENCE [LARGE SCALE GENOMIC DNA]</scope>
    <source>
        <strain evidence="2 3">FACHB-252</strain>
    </source>
</reference>
<feature type="domain" description="PPM-type phosphatase" evidence="1">
    <location>
        <begin position="24"/>
        <end position="225"/>
    </location>
</feature>
<organism evidence="2 3">
    <name type="scientific">Nostoc punctiforme FACHB-252</name>
    <dbReference type="NCBI Taxonomy" id="1357509"/>
    <lineage>
        <taxon>Bacteria</taxon>
        <taxon>Bacillati</taxon>
        <taxon>Cyanobacteriota</taxon>
        <taxon>Cyanophyceae</taxon>
        <taxon>Nostocales</taxon>
        <taxon>Nostocaceae</taxon>
        <taxon>Nostoc</taxon>
    </lineage>
</organism>
<dbReference type="Gene3D" id="3.60.40.10">
    <property type="entry name" value="PPM-type phosphatase domain"/>
    <property type="match status" value="1"/>
</dbReference>
<dbReference type="SUPFAM" id="SSF81606">
    <property type="entry name" value="PP2C-like"/>
    <property type="match status" value="1"/>
</dbReference>
<sequence>MNKSSLIIFVEAISGKSEDAQLFINGQAATIGVFDGLGGKPAGFGGERGGRIASREASIITEAILQETAGELSEKDVSRIQQEICKHLRQEADTKIKSRVTGSLTHRLCTTLALANISNASKTEGFIQLSLAWIGDSRIYLLSPQKGLQQLTKDDLKVSNDAFRLIHEDSPMSQHLTADMPLDWQINFKIQIIKGKGFVIACTDGCFQCLDSPWAFEKLLLDTLAKSNSVTEWQNFLTQRYEEIKQDDVSLVLYPVGFDFDDFQFIQSSYHSRLNQLNENFSLVSGAYDELLDLWSSYRLNYEEMLIPGQAENNLNEPDTENDEVSILEAIKLNDCQEILPISAYIEKQPGILEETGDETSLLERSQTDALNLSHLVTKNENNSESSDEESDLDLPIKDTKFNVPNDSVLALQNVVIKCPNCQSEQIRKMGHTSSLSREQRYQCKNCSRHFQESTKFQGFISITTHS</sequence>
<comment type="caution">
    <text evidence="2">The sequence shown here is derived from an EMBL/GenBank/DDBJ whole genome shotgun (WGS) entry which is preliminary data.</text>
</comment>
<gene>
    <name evidence="2" type="ORF">H6G94_32305</name>
</gene>
<evidence type="ECO:0000313" key="2">
    <source>
        <dbReference type="EMBL" id="MBD2615879.1"/>
    </source>
</evidence>
<accession>A0ABR8HJ81</accession>
<evidence type="ECO:0000313" key="3">
    <source>
        <dbReference type="Proteomes" id="UP000606396"/>
    </source>
</evidence>
<name>A0ABR8HJ81_NOSPU</name>
<dbReference type="EMBL" id="JACJTC010000033">
    <property type="protein sequence ID" value="MBD2615879.1"/>
    <property type="molecule type" value="Genomic_DNA"/>
</dbReference>
<protein>
    <submittedName>
        <fullName evidence="2">Protein phosphatase 2C domain-containing protein</fullName>
    </submittedName>
</protein>
<dbReference type="InterPro" id="IPR036457">
    <property type="entry name" value="PPM-type-like_dom_sf"/>
</dbReference>
<evidence type="ECO:0000259" key="1">
    <source>
        <dbReference type="Pfam" id="PF13672"/>
    </source>
</evidence>
<dbReference type="Proteomes" id="UP000606396">
    <property type="component" value="Unassembled WGS sequence"/>
</dbReference>
<dbReference type="RefSeq" id="WP_190952421.1">
    <property type="nucleotide sequence ID" value="NZ_JACJTC010000033.1"/>
</dbReference>
<keyword evidence="3" id="KW-1185">Reference proteome</keyword>